<name>A0A1U8FHW8_CAPAN</name>
<dbReference type="GO" id="GO:0016020">
    <property type="term" value="C:membrane"/>
    <property type="evidence" value="ECO:0007669"/>
    <property type="project" value="UniProtKB-SubCell"/>
</dbReference>
<dbReference type="AlphaFoldDB" id="A0A1U8FHW8"/>
<proteinExistence type="inferred from homology"/>
<dbReference type="InterPro" id="IPR005016">
    <property type="entry name" value="TDE1/TMS"/>
</dbReference>
<protein>
    <submittedName>
        <fullName evidence="7">Uncharacterized protein</fullName>
    </submittedName>
</protein>
<evidence type="ECO:0000313" key="7">
    <source>
        <dbReference type="EMBL" id="PHT89394.1"/>
    </source>
</evidence>
<evidence type="ECO:0000256" key="5">
    <source>
        <dbReference type="ARBA" id="ARBA00023136"/>
    </source>
</evidence>
<sequence>MCPGGHGFELWKQTLAKMQGSGKPLLPLDKVDEEEEKERSKSVSYSYSFFHLIFSLASMYSAMLLTGWKISRRWVAIFLGQDRVAEERIKILKKEVKYERKSREFFKSV</sequence>
<feature type="transmembrane region" description="Helical" evidence="6">
    <location>
        <begin position="49"/>
        <end position="68"/>
    </location>
</feature>
<keyword evidence="8" id="KW-1185">Reference proteome</keyword>
<dbReference type="PANTHER" id="PTHR10383:SF54">
    <property type="entry name" value="SERINC-DOMAIN CONTAINING SERINE AND SPHINGOLIPID BIOSYNTHESIS PROTEIN"/>
    <property type="match status" value="1"/>
</dbReference>
<comment type="similarity">
    <text evidence="2">Belongs to the TDE1 family.</text>
</comment>
<reference evidence="7 8" key="2">
    <citation type="journal article" date="2017" name="Genome Biol.">
        <title>New reference genome sequences of hot pepper reveal the massive evolution of plant disease-resistance genes by retroduplication.</title>
        <authorList>
            <person name="Kim S."/>
            <person name="Park J."/>
            <person name="Yeom S.I."/>
            <person name="Kim Y.M."/>
            <person name="Seo E."/>
            <person name="Kim K.T."/>
            <person name="Kim M.S."/>
            <person name="Lee J.M."/>
            <person name="Cheong K."/>
            <person name="Shin H.S."/>
            <person name="Kim S.B."/>
            <person name="Han K."/>
            <person name="Lee J."/>
            <person name="Park M."/>
            <person name="Lee H.A."/>
            <person name="Lee H.Y."/>
            <person name="Lee Y."/>
            <person name="Oh S."/>
            <person name="Lee J.H."/>
            <person name="Choi E."/>
            <person name="Choi E."/>
            <person name="Lee S.E."/>
            <person name="Jeon J."/>
            <person name="Kim H."/>
            <person name="Choi G."/>
            <person name="Song H."/>
            <person name="Lee J."/>
            <person name="Lee S.C."/>
            <person name="Kwon J.K."/>
            <person name="Lee H.Y."/>
            <person name="Koo N."/>
            <person name="Hong Y."/>
            <person name="Kim R.W."/>
            <person name="Kang W.H."/>
            <person name="Huh J.H."/>
            <person name="Kang B.C."/>
            <person name="Yang T.J."/>
            <person name="Lee Y.H."/>
            <person name="Bennetzen J.L."/>
            <person name="Choi D."/>
        </authorList>
    </citation>
    <scope>NUCLEOTIDE SEQUENCE [LARGE SCALE GENOMIC DNA]</scope>
    <source>
        <strain evidence="8">cv. CM334</strain>
    </source>
</reference>
<reference evidence="7 8" key="1">
    <citation type="journal article" date="2014" name="Nat. Genet.">
        <title>Genome sequence of the hot pepper provides insights into the evolution of pungency in Capsicum species.</title>
        <authorList>
            <person name="Kim S."/>
            <person name="Park M."/>
            <person name="Yeom S.I."/>
            <person name="Kim Y.M."/>
            <person name="Lee J.M."/>
            <person name="Lee H.A."/>
            <person name="Seo E."/>
            <person name="Choi J."/>
            <person name="Cheong K."/>
            <person name="Kim K.T."/>
            <person name="Jung K."/>
            <person name="Lee G.W."/>
            <person name="Oh S.K."/>
            <person name="Bae C."/>
            <person name="Kim S.B."/>
            <person name="Lee H.Y."/>
            <person name="Kim S.Y."/>
            <person name="Kim M.S."/>
            <person name="Kang B.C."/>
            <person name="Jo Y.D."/>
            <person name="Yang H.B."/>
            <person name="Jeong H.J."/>
            <person name="Kang W.H."/>
            <person name="Kwon J.K."/>
            <person name="Shin C."/>
            <person name="Lim J.Y."/>
            <person name="Park J.H."/>
            <person name="Huh J.H."/>
            <person name="Kim J.S."/>
            <person name="Kim B.D."/>
            <person name="Cohen O."/>
            <person name="Paran I."/>
            <person name="Suh M.C."/>
            <person name="Lee S.B."/>
            <person name="Kim Y.K."/>
            <person name="Shin Y."/>
            <person name="Noh S.J."/>
            <person name="Park J."/>
            <person name="Seo Y.S."/>
            <person name="Kwon S.Y."/>
            <person name="Kim H.A."/>
            <person name="Park J.M."/>
            <person name="Kim H.J."/>
            <person name="Choi S.B."/>
            <person name="Bosland P.W."/>
            <person name="Reeves G."/>
            <person name="Jo S.H."/>
            <person name="Lee B.W."/>
            <person name="Cho H.T."/>
            <person name="Choi H.S."/>
            <person name="Lee M.S."/>
            <person name="Yu Y."/>
            <person name="Do Choi Y."/>
            <person name="Park B.S."/>
            <person name="van Deynze A."/>
            <person name="Ashrafi H."/>
            <person name="Hill T."/>
            <person name="Kim W.T."/>
            <person name="Pai H.S."/>
            <person name="Ahn H.K."/>
            <person name="Yeam I."/>
            <person name="Giovannoni J.J."/>
            <person name="Rose J.K."/>
            <person name="Sorensen I."/>
            <person name="Lee S.J."/>
            <person name="Kim R.W."/>
            <person name="Choi I.Y."/>
            <person name="Choi B.S."/>
            <person name="Lim J.S."/>
            <person name="Lee Y.H."/>
            <person name="Choi D."/>
        </authorList>
    </citation>
    <scope>NUCLEOTIDE SEQUENCE [LARGE SCALE GENOMIC DNA]</scope>
    <source>
        <strain evidence="8">cv. CM334</strain>
    </source>
</reference>
<dbReference type="KEGG" id="cann:107858617"/>
<dbReference type="Pfam" id="PF03348">
    <property type="entry name" value="Serinc"/>
    <property type="match status" value="1"/>
</dbReference>
<comment type="caution">
    <text evidence="7">The sequence shown here is derived from an EMBL/GenBank/DDBJ whole genome shotgun (WGS) entry which is preliminary data.</text>
</comment>
<dbReference type="Proteomes" id="UP000222542">
    <property type="component" value="Unassembled WGS sequence"/>
</dbReference>
<keyword evidence="3 6" id="KW-0812">Transmembrane</keyword>
<evidence type="ECO:0000256" key="6">
    <source>
        <dbReference type="SAM" id="Phobius"/>
    </source>
</evidence>
<dbReference type="Gramene" id="PHT89394">
    <property type="protein sequence ID" value="PHT89394"/>
    <property type="gene ID" value="T459_04507"/>
</dbReference>
<evidence type="ECO:0000256" key="4">
    <source>
        <dbReference type="ARBA" id="ARBA00022989"/>
    </source>
</evidence>
<dbReference type="PANTHER" id="PTHR10383">
    <property type="entry name" value="SERINE INCORPORATOR"/>
    <property type="match status" value="1"/>
</dbReference>
<gene>
    <name evidence="7" type="ORF">T459_04507</name>
</gene>
<keyword evidence="4 6" id="KW-1133">Transmembrane helix</keyword>
<comment type="subcellular location">
    <subcellularLocation>
        <location evidence="1">Membrane</location>
        <topology evidence="1">Multi-pass membrane protein</topology>
    </subcellularLocation>
</comment>
<keyword evidence="5 6" id="KW-0472">Membrane</keyword>
<dbReference type="STRING" id="4072.A0A1U8FHW8"/>
<accession>A0A1U8FHW8</accession>
<dbReference type="OrthoDB" id="5963193at2759"/>
<evidence type="ECO:0000313" key="8">
    <source>
        <dbReference type="Proteomes" id="UP000222542"/>
    </source>
</evidence>
<organism evidence="7 8">
    <name type="scientific">Capsicum annuum</name>
    <name type="common">Capsicum pepper</name>
    <dbReference type="NCBI Taxonomy" id="4072"/>
    <lineage>
        <taxon>Eukaryota</taxon>
        <taxon>Viridiplantae</taxon>
        <taxon>Streptophyta</taxon>
        <taxon>Embryophyta</taxon>
        <taxon>Tracheophyta</taxon>
        <taxon>Spermatophyta</taxon>
        <taxon>Magnoliopsida</taxon>
        <taxon>eudicotyledons</taxon>
        <taxon>Gunneridae</taxon>
        <taxon>Pentapetalae</taxon>
        <taxon>asterids</taxon>
        <taxon>lamiids</taxon>
        <taxon>Solanales</taxon>
        <taxon>Solanaceae</taxon>
        <taxon>Solanoideae</taxon>
        <taxon>Capsiceae</taxon>
        <taxon>Capsicum</taxon>
    </lineage>
</organism>
<evidence type="ECO:0000256" key="1">
    <source>
        <dbReference type="ARBA" id="ARBA00004141"/>
    </source>
</evidence>
<dbReference type="EMBL" id="AYRZ02000002">
    <property type="protein sequence ID" value="PHT89394.1"/>
    <property type="molecule type" value="Genomic_DNA"/>
</dbReference>
<evidence type="ECO:0000256" key="3">
    <source>
        <dbReference type="ARBA" id="ARBA00022692"/>
    </source>
</evidence>
<evidence type="ECO:0000256" key="2">
    <source>
        <dbReference type="ARBA" id="ARBA00006665"/>
    </source>
</evidence>